<dbReference type="Pfam" id="PF01226">
    <property type="entry name" value="Form_Nir_trans"/>
    <property type="match status" value="1"/>
</dbReference>
<feature type="transmembrane region" description="Helical" evidence="6">
    <location>
        <begin position="236"/>
        <end position="261"/>
    </location>
</feature>
<feature type="transmembrane region" description="Helical" evidence="6">
    <location>
        <begin position="196"/>
        <end position="216"/>
    </location>
</feature>
<keyword evidence="3 6" id="KW-1133">Transmembrane helix</keyword>
<evidence type="ECO:0000256" key="2">
    <source>
        <dbReference type="ARBA" id="ARBA00022692"/>
    </source>
</evidence>
<sequence>MASDRKDRADERRADGDNDGPVEEELELEFEDVVGEGAERLHRTFRATLVTGFLGGVEVGVGVLAYLGVLYATGDQLLAGVAFSVGLIALLLAHSELFTENFLMPIAALVAREGTVLQLVKLWSGTLIANLFGGWLMMLIIVTAFPEWHELLTETAHHFIDAPFDWQFVALSILGGAVITLMTRMQEGAHSEMPKIAAAVVGGFVLAGFQLFHSILDSLFAFGAIISGADVSYLDWMGWFFPVLGLNLLGGVALVTALRIVRGGELFEIRRRNNKHAKAED</sequence>
<evidence type="ECO:0000313" key="8">
    <source>
        <dbReference type="Proteomes" id="UP001368654"/>
    </source>
</evidence>
<dbReference type="PANTHER" id="PTHR30520:SF2">
    <property type="entry name" value="INNER MEMBRANE PROTEIN YFDC"/>
    <property type="match status" value="1"/>
</dbReference>
<proteinExistence type="predicted"/>
<keyword evidence="2 6" id="KW-0812">Transmembrane</keyword>
<evidence type="ECO:0000256" key="5">
    <source>
        <dbReference type="SAM" id="MobiDB-lite"/>
    </source>
</evidence>
<dbReference type="Gene3D" id="1.20.1080.10">
    <property type="entry name" value="Glycerol uptake facilitator protein"/>
    <property type="match status" value="1"/>
</dbReference>
<feature type="transmembrane region" description="Helical" evidence="6">
    <location>
        <begin position="166"/>
        <end position="184"/>
    </location>
</feature>
<name>A0ABU8LST8_9MICO</name>
<evidence type="ECO:0000256" key="4">
    <source>
        <dbReference type="ARBA" id="ARBA00023136"/>
    </source>
</evidence>
<organism evidence="7 8">
    <name type="scientific">Microbacterium marmarense</name>
    <dbReference type="NCBI Taxonomy" id="3122051"/>
    <lineage>
        <taxon>Bacteria</taxon>
        <taxon>Bacillati</taxon>
        <taxon>Actinomycetota</taxon>
        <taxon>Actinomycetes</taxon>
        <taxon>Micrococcales</taxon>
        <taxon>Microbacteriaceae</taxon>
        <taxon>Microbacterium</taxon>
    </lineage>
</organism>
<evidence type="ECO:0000313" key="7">
    <source>
        <dbReference type="EMBL" id="MEJ1154857.1"/>
    </source>
</evidence>
<dbReference type="InterPro" id="IPR023271">
    <property type="entry name" value="Aquaporin-like"/>
</dbReference>
<feature type="transmembrane region" description="Helical" evidence="6">
    <location>
        <begin position="119"/>
        <end position="146"/>
    </location>
</feature>
<feature type="compositionally biased region" description="Basic and acidic residues" evidence="5">
    <location>
        <begin position="1"/>
        <end position="16"/>
    </location>
</feature>
<comment type="subcellular location">
    <subcellularLocation>
        <location evidence="1">Membrane</location>
        <topology evidence="1">Multi-pass membrane protein</topology>
    </subcellularLocation>
</comment>
<accession>A0ABU8LST8</accession>
<feature type="region of interest" description="Disordered" evidence="5">
    <location>
        <begin position="1"/>
        <end position="22"/>
    </location>
</feature>
<evidence type="ECO:0000256" key="3">
    <source>
        <dbReference type="ARBA" id="ARBA00022989"/>
    </source>
</evidence>
<comment type="caution">
    <text evidence="7">The sequence shown here is derived from an EMBL/GenBank/DDBJ whole genome shotgun (WGS) entry which is preliminary data.</text>
</comment>
<keyword evidence="8" id="KW-1185">Reference proteome</keyword>
<evidence type="ECO:0000256" key="6">
    <source>
        <dbReference type="SAM" id="Phobius"/>
    </source>
</evidence>
<dbReference type="EMBL" id="JBBDGL010000001">
    <property type="protein sequence ID" value="MEJ1154857.1"/>
    <property type="molecule type" value="Genomic_DNA"/>
</dbReference>
<dbReference type="InterPro" id="IPR000292">
    <property type="entry name" value="For/NO2_transpt"/>
</dbReference>
<dbReference type="PANTHER" id="PTHR30520">
    <property type="entry name" value="FORMATE TRANSPORTER-RELATED"/>
    <property type="match status" value="1"/>
</dbReference>
<keyword evidence="4 6" id="KW-0472">Membrane</keyword>
<feature type="transmembrane region" description="Helical" evidence="6">
    <location>
        <begin position="49"/>
        <end position="71"/>
    </location>
</feature>
<evidence type="ECO:0000256" key="1">
    <source>
        <dbReference type="ARBA" id="ARBA00004141"/>
    </source>
</evidence>
<protein>
    <submittedName>
        <fullName evidence="7">Formate/nitrite transporter family protein</fullName>
    </submittedName>
</protein>
<dbReference type="Proteomes" id="UP001368654">
    <property type="component" value="Unassembled WGS sequence"/>
</dbReference>
<dbReference type="RefSeq" id="WP_337337284.1">
    <property type="nucleotide sequence ID" value="NZ_JBBDGL010000001.1"/>
</dbReference>
<reference evidence="7 8" key="1">
    <citation type="submission" date="2024-02" db="EMBL/GenBank/DDBJ databases">
        <authorList>
            <person name="Saticioglu I.B."/>
        </authorList>
    </citation>
    <scope>NUCLEOTIDE SEQUENCE [LARGE SCALE GENOMIC DNA]</scope>
    <source>
        <strain evidence="7 8">Mu-86</strain>
    </source>
</reference>
<gene>
    <name evidence="7" type="ORF">WDU96_04475</name>
</gene>
<feature type="transmembrane region" description="Helical" evidence="6">
    <location>
        <begin position="77"/>
        <end position="98"/>
    </location>
</feature>